<evidence type="ECO:0000313" key="8">
    <source>
        <dbReference type="Proteomes" id="UP000509510"/>
    </source>
</evidence>
<accession>A0A7H8R962</accession>
<feature type="region of interest" description="Disordered" evidence="5">
    <location>
        <begin position="50"/>
        <end position="70"/>
    </location>
</feature>
<dbReference type="GO" id="GO:0008270">
    <property type="term" value="F:zinc ion binding"/>
    <property type="evidence" value="ECO:0007669"/>
    <property type="project" value="InterPro"/>
</dbReference>
<dbReference type="Pfam" id="PF00172">
    <property type="entry name" value="Zn_clus"/>
    <property type="match status" value="1"/>
</dbReference>
<organism evidence="7 8">
    <name type="scientific">Talaromyces rugulosus</name>
    <name type="common">Penicillium rugulosum</name>
    <dbReference type="NCBI Taxonomy" id="121627"/>
    <lineage>
        <taxon>Eukaryota</taxon>
        <taxon>Fungi</taxon>
        <taxon>Dikarya</taxon>
        <taxon>Ascomycota</taxon>
        <taxon>Pezizomycotina</taxon>
        <taxon>Eurotiomycetes</taxon>
        <taxon>Eurotiomycetidae</taxon>
        <taxon>Eurotiales</taxon>
        <taxon>Trichocomaceae</taxon>
        <taxon>Talaromyces</taxon>
        <taxon>Talaromyces sect. Islandici</taxon>
    </lineage>
</organism>
<keyword evidence="2" id="KW-0238">DNA-binding</keyword>
<dbReference type="InterPro" id="IPR036864">
    <property type="entry name" value="Zn2-C6_fun-type_DNA-bd_sf"/>
</dbReference>
<dbReference type="SUPFAM" id="SSF57701">
    <property type="entry name" value="Zn2/Cys6 DNA-binding domain"/>
    <property type="match status" value="1"/>
</dbReference>
<evidence type="ECO:0000256" key="4">
    <source>
        <dbReference type="ARBA" id="ARBA00023242"/>
    </source>
</evidence>
<evidence type="ECO:0000256" key="2">
    <source>
        <dbReference type="ARBA" id="ARBA00023125"/>
    </source>
</evidence>
<keyword evidence="4" id="KW-0539">Nucleus</keyword>
<protein>
    <recommendedName>
        <fullName evidence="6">Zn(2)-C6 fungal-type domain-containing protein</fullName>
    </recommendedName>
</protein>
<dbReference type="Gene3D" id="4.10.240.10">
    <property type="entry name" value="Zn(2)-C6 fungal-type DNA-binding domain"/>
    <property type="match status" value="1"/>
</dbReference>
<evidence type="ECO:0000313" key="7">
    <source>
        <dbReference type="EMBL" id="QKX61253.1"/>
    </source>
</evidence>
<proteinExistence type="predicted"/>
<feature type="domain" description="Zn(2)-C6 fungal-type" evidence="6">
    <location>
        <begin position="19"/>
        <end position="50"/>
    </location>
</feature>
<dbReference type="RefSeq" id="XP_035347428.1">
    <property type="nucleotide sequence ID" value="XM_035491535.1"/>
</dbReference>
<evidence type="ECO:0000259" key="6">
    <source>
        <dbReference type="PROSITE" id="PS50048"/>
    </source>
</evidence>
<dbReference type="CDD" id="cd00067">
    <property type="entry name" value="GAL4"/>
    <property type="match status" value="1"/>
</dbReference>
<gene>
    <name evidence="7" type="ORF">TRUGW13939_08401</name>
</gene>
<evidence type="ECO:0000256" key="5">
    <source>
        <dbReference type="SAM" id="MobiDB-lite"/>
    </source>
</evidence>
<sequence length="415" mass="46497">MGENTTRITKAFHHKSRNGCRTCKTRRVKCDEKRPICRNCTRMGNQSCEYDAASSSSSSPPSAIQSDANNGMLLLPSTNSTWLTSMPPMNTMDLPETPARRKMELRFLHTYMTQLTDPYAGLPKPPEIVGWLQKAPVLSLEHDNLLYMMHASSATYLLRSLPDNREVVNANHVYLTLALREQQRAVANIGPGNCEAVLYTALLHFTHSVASLWHRSTDPYTAPTDWLRVGKGVQAVMLTALGIFNNNSSPSSPSEQSSPSLIFMLRNAPPVFQRETLLAKENLSFLPPTLLLDYTTDSPSPEAQNAYEKALSYIGSMYLAVSTDEPIYALVRRFMGFPMFVPALFIDLVAEHQPRALLILAMFFALMSKAHSVWWIGDIPQREVLSIQQVLPREWQGAMEWPLKMAGLMPGEGMF</sequence>
<dbReference type="InterPro" id="IPR001138">
    <property type="entry name" value="Zn2Cys6_DnaBD"/>
</dbReference>
<dbReference type="EMBL" id="CP055901">
    <property type="protein sequence ID" value="QKX61253.1"/>
    <property type="molecule type" value="Genomic_DNA"/>
</dbReference>
<keyword evidence="1" id="KW-0805">Transcription regulation</keyword>
<feature type="compositionally biased region" description="Low complexity" evidence="5">
    <location>
        <begin position="52"/>
        <end position="63"/>
    </location>
</feature>
<dbReference type="GO" id="GO:0003677">
    <property type="term" value="F:DNA binding"/>
    <property type="evidence" value="ECO:0007669"/>
    <property type="project" value="UniProtKB-KW"/>
</dbReference>
<dbReference type="OrthoDB" id="3546279at2759"/>
<dbReference type="AlphaFoldDB" id="A0A7H8R962"/>
<keyword evidence="3" id="KW-0804">Transcription</keyword>
<keyword evidence="8" id="KW-1185">Reference proteome</keyword>
<dbReference type="PANTHER" id="PTHR47657">
    <property type="entry name" value="STEROL REGULATORY ELEMENT-BINDING PROTEIN ECM22"/>
    <property type="match status" value="1"/>
</dbReference>
<dbReference type="SMART" id="SM00066">
    <property type="entry name" value="GAL4"/>
    <property type="match status" value="1"/>
</dbReference>
<name>A0A7H8R962_TALRU</name>
<dbReference type="InterPro" id="IPR052400">
    <property type="entry name" value="Zn2-C6_fungal_TF"/>
</dbReference>
<dbReference type="PROSITE" id="PS50048">
    <property type="entry name" value="ZN2_CY6_FUNGAL_2"/>
    <property type="match status" value="1"/>
</dbReference>
<reference evidence="8" key="1">
    <citation type="submission" date="2020-06" db="EMBL/GenBank/DDBJ databases">
        <title>A chromosome-scale genome assembly of Talaromyces rugulosus W13939.</title>
        <authorList>
            <person name="Wang B."/>
            <person name="Guo L."/>
            <person name="Ye K."/>
            <person name="Wang L."/>
        </authorList>
    </citation>
    <scope>NUCLEOTIDE SEQUENCE [LARGE SCALE GENOMIC DNA]</scope>
    <source>
        <strain evidence="8">W13939</strain>
    </source>
</reference>
<dbReference type="PANTHER" id="PTHR47657:SF14">
    <property type="entry name" value="ZN(2)-C6 FUNGAL-TYPE DOMAIN-CONTAINING PROTEIN"/>
    <property type="match status" value="1"/>
</dbReference>
<dbReference type="KEGG" id="trg:TRUGW13939_08401"/>
<dbReference type="GO" id="GO:0000981">
    <property type="term" value="F:DNA-binding transcription factor activity, RNA polymerase II-specific"/>
    <property type="evidence" value="ECO:0007669"/>
    <property type="project" value="InterPro"/>
</dbReference>
<evidence type="ECO:0000256" key="3">
    <source>
        <dbReference type="ARBA" id="ARBA00023163"/>
    </source>
</evidence>
<dbReference type="Proteomes" id="UP000509510">
    <property type="component" value="Chromosome IV"/>
</dbReference>
<dbReference type="PROSITE" id="PS00463">
    <property type="entry name" value="ZN2_CY6_FUNGAL_1"/>
    <property type="match status" value="1"/>
</dbReference>
<evidence type="ECO:0000256" key="1">
    <source>
        <dbReference type="ARBA" id="ARBA00023015"/>
    </source>
</evidence>
<dbReference type="GeneID" id="55995890"/>